<sequence length="539" mass="61534">MNWELDQKYLRPFQNQLWNLAVKDRDVFVFLVDYFSETLYWHPTFPTISTDLVLSGMIKKYKELTDVSKLDIYLCFPYIEYHSTPLLHPAIKKLAEVLFADSKAYTTRLIRECRLVILNSNLGEGLIRIKAKHIDLICASEKKEEFLPTAYIEAAMNVQRGLNDMFHQLQFDREQLKIVGSAQNRSGGMRNSPVLGASYTCISQRPTERTVNIISKNNKSPAYQPHAPQPSIKHRKPVIFIPKEPEPEVKPSTPDKSVDMARICEIIKEQAQKHSQLMNAQLSYPCPTNPAPGEVSFDQLDPSHPNYQSPKKKRNHNKPKDPNKPKERRIFSKPELTHPVQEQTVQNPASLPITTVNTRPFISTGQDVMPGINAPYTVRMTGGRQAIMQPNPRVKQVMRQKVYEDQRLAEEEQLKQYGIEPSNSVQMKVFGRVSPMKPGQRITHRHRPYHPRKQAPKVANSNSNVVVEGTAQTVLGKLVPQQHGSFSSQKESQHPSPIFQAILVSQNSSATKKVYTLRRVEPTKQIPSVEQLRIQMSQL</sequence>
<organism evidence="2 3">
    <name type="scientific">Caenorhabditis tropicalis</name>
    <dbReference type="NCBI Taxonomy" id="1561998"/>
    <lineage>
        <taxon>Eukaryota</taxon>
        <taxon>Metazoa</taxon>
        <taxon>Ecdysozoa</taxon>
        <taxon>Nematoda</taxon>
        <taxon>Chromadorea</taxon>
        <taxon>Rhabditida</taxon>
        <taxon>Rhabditina</taxon>
        <taxon>Rhabditomorpha</taxon>
        <taxon>Rhabditoidea</taxon>
        <taxon>Rhabditidae</taxon>
        <taxon>Peloderinae</taxon>
        <taxon>Caenorhabditis</taxon>
    </lineage>
</organism>
<accession>A0A1I7U0R4</accession>
<reference evidence="3" key="1">
    <citation type="submission" date="2016-11" db="UniProtKB">
        <authorList>
            <consortium name="WormBaseParasite"/>
        </authorList>
    </citation>
    <scope>IDENTIFICATION</scope>
</reference>
<name>A0A1I7U0R4_9PELO</name>
<feature type="compositionally biased region" description="Basic and acidic residues" evidence="1">
    <location>
        <begin position="318"/>
        <end position="336"/>
    </location>
</feature>
<evidence type="ECO:0000313" key="3">
    <source>
        <dbReference type="WBParaSite" id="Csp11.Scaffold629.g13700.t1"/>
    </source>
</evidence>
<feature type="region of interest" description="Disordered" evidence="1">
    <location>
        <begin position="283"/>
        <end position="342"/>
    </location>
</feature>
<dbReference type="Proteomes" id="UP000095282">
    <property type="component" value="Unplaced"/>
</dbReference>
<protein>
    <submittedName>
        <fullName evidence="3">Mediator of RNA polymerase II transcription subunit 26</fullName>
    </submittedName>
</protein>
<proteinExistence type="predicted"/>
<evidence type="ECO:0000313" key="2">
    <source>
        <dbReference type="Proteomes" id="UP000095282"/>
    </source>
</evidence>
<evidence type="ECO:0000256" key="1">
    <source>
        <dbReference type="SAM" id="MobiDB-lite"/>
    </source>
</evidence>
<keyword evidence="2" id="KW-1185">Reference proteome</keyword>
<dbReference type="AlphaFoldDB" id="A0A1I7U0R4"/>
<dbReference type="WBParaSite" id="Csp11.Scaffold629.g13700.t1">
    <property type="protein sequence ID" value="Csp11.Scaffold629.g13700.t1"/>
    <property type="gene ID" value="Csp11.Scaffold629.g13700"/>
</dbReference>